<accession>A0A540KJ58</accession>
<keyword evidence="2" id="KW-0677">Repeat</keyword>
<protein>
    <recommendedName>
        <fullName evidence="6">Pentacotripeptide-repeat region of PRORP domain-containing protein</fullName>
    </recommendedName>
</protein>
<dbReference type="PANTHER" id="PTHR46128">
    <property type="entry name" value="MITOCHONDRIAL GROUP I INTRON SPLICING FACTOR CCM1"/>
    <property type="match status" value="1"/>
</dbReference>
<evidence type="ECO:0000313" key="4">
    <source>
        <dbReference type="EMBL" id="TQD74255.1"/>
    </source>
</evidence>
<comment type="similarity">
    <text evidence="1">Belongs to the PPR family. P subfamily.</text>
</comment>
<dbReference type="STRING" id="106549.A0A540KJ58"/>
<evidence type="ECO:0000256" key="3">
    <source>
        <dbReference type="PROSITE-ProRule" id="PRU00708"/>
    </source>
</evidence>
<dbReference type="EMBL" id="VIEB01001202">
    <property type="protein sequence ID" value="TQD74255.1"/>
    <property type="molecule type" value="Genomic_DNA"/>
</dbReference>
<feature type="repeat" description="PPR" evidence="3">
    <location>
        <begin position="82"/>
        <end position="116"/>
    </location>
</feature>
<comment type="caution">
    <text evidence="4">The sequence shown here is derived from an EMBL/GenBank/DDBJ whole genome shotgun (WGS) entry which is preliminary data.</text>
</comment>
<dbReference type="InterPro" id="IPR050872">
    <property type="entry name" value="PPR_P_subfamily"/>
</dbReference>
<gene>
    <name evidence="4" type="ORF">C1H46_040216</name>
</gene>
<dbReference type="Proteomes" id="UP000315295">
    <property type="component" value="Unassembled WGS sequence"/>
</dbReference>
<evidence type="ECO:0000256" key="2">
    <source>
        <dbReference type="ARBA" id="ARBA00022737"/>
    </source>
</evidence>
<reference evidence="4 5" key="1">
    <citation type="journal article" date="2019" name="G3 (Bethesda)">
        <title>Sequencing of a Wild Apple (Malus baccata) Genome Unravels the Differences Between Cultivated and Wild Apple Species Regarding Disease Resistance and Cold Tolerance.</title>
        <authorList>
            <person name="Chen X."/>
        </authorList>
    </citation>
    <scope>NUCLEOTIDE SEQUENCE [LARGE SCALE GENOMIC DNA]</scope>
    <source>
        <strain evidence="5">cv. Shandingzi</strain>
        <tissue evidence="4">Leaves</tissue>
    </source>
</reference>
<dbReference type="InterPro" id="IPR011990">
    <property type="entry name" value="TPR-like_helical_dom_sf"/>
</dbReference>
<dbReference type="PROSITE" id="PS51375">
    <property type="entry name" value="PPR"/>
    <property type="match status" value="2"/>
</dbReference>
<name>A0A540KJ58_MALBA</name>
<dbReference type="AlphaFoldDB" id="A0A540KJ58"/>
<dbReference type="Pfam" id="PF13041">
    <property type="entry name" value="PPR_2"/>
    <property type="match status" value="2"/>
</dbReference>
<evidence type="ECO:0000313" key="5">
    <source>
        <dbReference type="Proteomes" id="UP000315295"/>
    </source>
</evidence>
<dbReference type="Pfam" id="PF01535">
    <property type="entry name" value="PPR"/>
    <property type="match status" value="2"/>
</dbReference>
<dbReference type="InterPro" id="IPR002885">
    <property type="entry name" value="PPR_rpt"/>
</dbReference>
<proteinExistence type="inferred from homology"/>
<keyword evidence="5" id="KW-1185">Reference proteome</keyword>
<evidence type="ECO:0000256" key="1">
    <source>
        <dbReference type="ARBA" id="ARBA00007626"/>
    </source>
</evidence>
<feature type="repeat" description="PPR" evidence="3">
    <location>
        <begin position="6"/>
        <end position="40"/>
    </location>
</feature>
<dbReference type="NCBIfam" id="TIGR00756">
    <property type="entry name" value="PPR"/>
    <property type="match status" value="3"/>
</dbReference>
<dbReference type="PANTHER" id="PTHR46128:SF195">
    <property type="entry name" value="PENTACOTRIPEPTIDE-REPEAT REGION OF PRORP DOMAIN-CONTAINING PROTEIN"/>
    <property type="match status" value="1"/>
</dbReference>
<dbReference type="Gene3D" id="1.25.40.10">
    <property type="entry name" value="Tetratricopeptide repeat domain"/>
    <property type="match status" value="1"/>
</dbReference>
<sequence length="217" mass="24437">MGMEPNVYTCNILLKAMCKNDRVDGARKCLVEMSKKGCLPDAGISGNVITYSKINNTINDTKNVESALAVLAQMFVRGCSPNVHTYAFLIKGCFVEGRVHEPLDLWKRMICEGFRPKIVVYTTRIHELCTNGKMGDALSVCYEMERNGSPRPHIALLLMALQKQVPLLAALQLYNMMNHGCRPNEFLDGLFKANRFEEAYGIVREIEEIRMGLNLET</sequence>
<evidence type="ECO:0008006" key="6">
    <source>
        <dbReference type="Google" id="ProtNLM"/>
    </source>
</evidence>
<organism evidence="4 5">
    <name type="scientific">Malus baccata</name>
    <name type="common">Siberian crab apple</name>
    <name type="synonym">Pyrus baccata</name>
    <dbReference type="NCBI Taxonomy" id="106549"/>
    <lineage>
        <taxon>Eukaryota</taxon>
        <taxon>Viridiplantae</taxon>
        <taxon>Streptophyta</taxon>
        <taxon>Embryophyta</taxon>
        <taxon>Tracheophyta</taxon>
        <taxon>Spermatophyta</taxon>
        <taxon>Magnoliopsida</taxon>
        <taxon>eudicotyledons</taxon>
        <taxon>Gunneridae</taxon>
        <taxon>Pentapetalae</taxon>
        <taxon>rosids</taxon>
        <taxon>fabids</taxon>
        <taxon>Rosales</taxon>
        <taxon>Rosaceae</taxon>
        <taxon>Amygdaloideae</taxon>
        <taxon>Maleae</taxon>
        <taxon>Malus</taxon>
    </lineage>
</organism>